<comment type="similarity">
    <text evidence="6">Belongs to the acetyltransferase family. OlsB subfamily.</text>
</comment>
<dbReference type="OrthoDB" id="9787072at2"/>
<dbReference type="SUPFAM" id="SSF55729">
    <property type="entry name" value="Acyl-CoA N-acyltransferases (Nat)"/>
    <property type="match status" value="1"/>
</dbReference>
<evidence type="ECO:0000256" key="7">
    <source>
        <dbReference type="ARBA" id="ARBA00039058"/>
    </source>
</evidence>
<comment type="pathway">
    <text evidence="1">Lipid metabolism.</text>
</comment>
<evidence type="ECO:0000256" key="1">
    <source>
        <dbReference type="ARBA" id="ARBA00005189"/>
    </source>
</evidence>
<name>A0A1Y5RKS0_9RHOB</name>
<evidence type="ECO:0000256" key="8">
    <source>
        <dbReference type="ARBA" id="ARBA00039866"/>
    </source>
</evidence>
<dbReference type="RefSeq" id="WP_085877320.1">
    <property type="nucleotide sequence ID" value="NZ_FWFZ01000001.1"/>
</dbReference>
<dbReference type="GO" id="GO:0006629">
    <property type="term" value="P:lipid metabolic process"/>
    <property type="evidence" value="ECO:0007669"/>
    <property type="project" value="UniProtKB-KW"/>
</dbReference>
<protein>
    <recommendedName>
        <fullName evidence="8">L-ornithine N(alpha)-acyltransferase</fullName>
        <ecNumber evidence="7">2.3.2.30</ecNumber>
    </recommendedName>
</protein>
<comment type="catalytic activity">
    <reaction evidence="10">
        <text>a (3R)-hydroxyacyl-[ACP] + L-ornithine = a lyso-ornithine lipid + holo-[ACP] + H(+)</text>
        <dbReference type="Rhea" id="RHEA:20633"/>
        <dbReference type="Rhea" id="RHEA-COMP:9685"/>
        <dbReference type="Rhea" id="RHEA-COMP:9945"/>
        <dbReference type="ChEBI" id="CHEBI:15378"/>
        <dbReference type="ChEBI" id="CHEBI:46911"/>
        <dbReference type="ChEBI" id="CHEBI:64479"/>
        <dbReference type="ChEBI" id="CHEBI:78827"/>
        <dbReference type="ChEBI" id="CHEBI:138482"/>
        <dbReference type="EC" id="2.3.2.30"/>
    </reaction>
    <physiologicalReaction direction="left-to-right" evidence="10">
        <dbReference type="Rhea" id="RHEA:20634"/>
    </physiologicalReaction>
</comment>
<proteinExistence type="inferred from homology"/>
<sequence length="246" mass="27080">MRQILARGPYRARIAESAADVRRAQGLRHLCFRRGPGMDADGFDAACDHVLVEDVSSGQLVCCFRLLALADGAEIGRSYSAQFYGLGGLRRFDGRMLEMGRFCIAPGCRDGDVLRLAWAAMTRVVDDRGVEMLFGCTSFPGTEAQAYNDTFDLLAAEHLAPGRWRPQVKGADVVRFRACARRGAAPDRRGALRRMPPLLRTYLVMGGWVSDHAVVDRELNTLHVFTGLEIRAVPAARARALRMIAG</sequence>
<dbReference type="PANTHER" id="PTHR37323:SF1">
    <property type="entry name" value="L-ORNITHINE N(ALPHA)-ACYLTRANSFERASE"/>
    <property type="match status" value="1"/>
</dbReference>
<keyword evidence="4" id="KW-0443">Lipid metabolism</keyword>
<accession>A0A1Y5RKS0</accession>
<dbReference type="Proteomes" id="UP000193900">
    <property type="component" value="Unassembled WGS sequence"/>
</dbReference>
<dbReference type="GO" id="GO:0043810">
    <property type="term" value="F:ornithine-acyl [acyl carrier protein] N-acyltransferase activity"/>
    <property type="evidence" value="ECO:0007669"/>
    <property type="project" value="UniProtKB-EC"/>
</dbReference>
<gene>
    <name evidence="11" type="ORF">ROA7023_00415</name>
</gene>
<reference evidence="11 12" key="1">
    <citation type="submission" date="2017-03" db="EMBL/GenBank/DDBJ databases">
        <authorList>
            <person name="Afonso C.L."/>
            <person name="Miller P.J."/>
            <person name="Scott M.A."/>
            <person name="Spackman E."/>
            <person name="Goraichik I."/>
            <person name="Dimitrov K.M."/>
            <person name="Suarez D.L."/>
            <person name="Swayne D.E."/>
        </authorList>
    </citation>
    <scope>NUCLEOTIDE SEQUENCE [LARGE SCALE GENOMIC DNA]</scope>
    <source>
        <strain evidence="11 12">CECT 7023</strain>
    </source>
</reference>
<dbReference type="EMBL" id="FWFZ01000001">
    <property type="protein sequence ID" value="SLN18841.1"/>
    <property type="molecule type" value="Genomic_DNA"/>
</dbReference>
<keyword evidence="5" id="KW-0012">Acyltransferase</keyword>
<keyword evidence="2" id="KW-0444">Lipid biosynthesis</keyword>
<evidence type="ECO:0000256" key="4">
    <source>
        <dbReference type="ARBA" id="ARBA00023098"/>
    </source>
</evidence>
<evidence type="ECO:0000256" key="5">
    <source>
        <dbReference type="ARBA" id="ARBA00023315"/>
    </source>
</evidence>
<evidence type="ECO:0000256" key="6">
    <source>
        <dbReference type="ARBA" id="ARBA00038095"/>
    </source>
</evidence>
<organism evidence="11 12">
    <name type="scientific">Roseisalinus antarcticus</name>
    <dbReference type="NCBI Taxonomy" id="254357"/>
    <lineage>
        <taxon>Bacteria</taxon>
        <taxon>Pseudomonadati</taxon>
        <taxon>Pseudomonadota</taxon>
        <taxon>Alphaproteobacteria</taxon>
        <taxon>Rhodobacterales</taxon>
        <taxon>Roseobacteraceae</taxon>
        <taxon>Roseisalinus</taxon>
    </lineage>
</organism>
<keyword evidence="12" id="KW-1185">Reference proteome</keyword>
<comment type="function">
    <text evidence="9">Catalyzes the first step in the biosynthesis of ornithine lipids, which are phosphorus-free membrane lipids. Catalyzes the 3-hydroxyacyl-acyl carrier protein-dependent acylation of ornithine to form lyso-ornithine lipid (LOL).</text>
</comment>
<dbReference type="PANTHER" id="PTHR37323">
    <property type="entry name" value="GCN5-RELATED N-ACETYLTRANSFERASE"/>
    <property type="match status" value="1"/>
</dbReference>
<dbReference type="InterPro" id="IPR016181">
    <property type="entry name" value="Acyl_CoA_acyltransferase"/>
</dbReference>
<evidence type="ECO:0000256" key="2">
    <source>
        <dbReference type="ARBA" id="ARBA00022516"/>
    </source>
</evidence>
<dbReference type="EC" id="2.3.2.30" evidence="7"/>
<dbReference type="Gene3D" id="3.40.630.30">
    <property type="match status" value="1"/>
</dbReference>
<evidence type="ECO:0000313" key="11">
    <source>
        <dbReference type="EMBL" id="SLN18841.1"/>
    </source>
</evidence>
<evidence type="ECO:0000256" key="3">
    <source>
        <dbReference type="ARBA" id="ARBA00022679"/>
    </source>
</evidence>
<dbReference type="Pfam" id="PF13444">
    <property type="entry name" value="Acetyltransf_5"/>
    <property type="match status" value="1"/>
</dbReference>
<dbReference type="InterPro" id="IPR052351">
    <property type="entry name" value="Ornithine_N-alpha-AT"/>
</dbReference>
<keyword evidence="3" id="KW-0808">Transferase</keyword>
<evidence type="ECO:0000313" key="12">
    <source>
        <dbReference type="Proteomes" id="UP000193900"/>
    </source>
</evidence>
<evidence type="ECO:0000256" key="9">
    <source>
        <dbReference type="ARBA" id="ARBA00045724"/>
    </source>
</evidence>
<evidence type="ECO:0000256" key="10">
    <source>
        <dbReference type="ARBA" id="ARBA00047785"/>
    </source>
</evidence>
<dbReference type="AlphaFoldDB" id="A0A1Y5RKS0"/>